<evidence type="ECO:0000313" key="3">
    <source>
        <dbReference type="Proteomes" id="UP001149090"/>
    </source>
</evidence>
<organism evidence="2 3">
    <name type="scientific">Anaeramoeba ignava</name>
    <name type="common">Anaerobic marine amoeba</name>
    <dbReference type="NCBI Taxonomy" id="1746090"/>
    <lineage>
        <taxon>Eukaryota</taxon>
        <taxon>Metamonada</taxon>
        <taxon>Anaeramoebidae</taxon>
        <taxon>Anaeramoeba</taxon>
    </lineage>
</organism>
<comment type="caution">
    <text evidence="2">The sequence shown here is derived from an EMBL/GenBank/DDBJ whole genome shotgun (WGS) entry which is preliminary data.</text>
</comment>
<keyword evidence="3" id="KW-1185">Reference proteome</keyword>
<dbReference type="EMBL" id="JAPDFW010000081">
    <property type="protein sequence ID" value="KAJ5072590.1"/>
    <property type="molecule type" value="Genomic_DNA"/>
</dbReference>
<name>A0A9Q0LK16_ANAIG</name>
<keyword evidence="1" id="KW-0175">Coiled coil</keyword>
<dbReference type="Proteomes" id="UP001149090">
    <property type="component" value="Unassembled WGS sequence"/>
</dbReference>
<evidence type="ECO:0008006" key="4">
    <source>
        <dbReference type="Google" id="ProtNLM"/>
    </source>
</evidence>
<protein>
    <recommendedName>
        <fullName evidence="4">DUF4139 domain-containing protein</fullName>
    </recommendedName>
</protein>
<accession>A0A9Q0LK16</accession>
<dbReference type="OMA" id="WKTSYRI"/>
<proteinExistence type="predicted"/>
<dbReference type="OrthoDB" id="10267532at2759"/>
<gene>
    <name evidence="2" type="ORF">M0811_01605</name>
</gene>
<dbReference type="AlphaFoldDB" id="A0A9Q0LK16"/>
<evidence type="ECO:0000256" key="1">
    <source>
        <dbReference type="SAM" id="Coils"/>
    </source>
</evidence>
<evidence type="ECO:0000313" key="2">
    <source>
        <dbReference type="EMBL" id="KAJ5072590.1"/>
    </source>
</evidence>
<reference evidence="2" key="1">
    <citation type="submission" date="2022-10" db="EMBL/GenBank/DDBJ databases">
        <title>Novel sulphate-reducing endosymbionts in the free-living metamonad Anaeramoeba.</title>
        <authorList>
            <person name="Jerlstrom-Hultqvist J."/>
            <person name="Cepicka I."/>
            <person name="Gallot-Lavallee L."/>
            <person name="Salas-Leiva D."/>
            <person name="Curtis B.A."/>
            <person name="Zahonova K."/>
            <person name="Pipaliya S."/>
            <person name="Dacks J."/>
            <person name="Roger A.J."/>
        </authorList>
    </citation>
    <scope>NUCLEOTIDE SEQUENCE</scope>
    <source>
        <strain evidence="2">BMAN</strain>
    </source>
</reference>
<sequence>MKVQKIVLFKHGVGYFERMAEVENDAVLNLSFRKTEMDDVLKSLSVFDLKGGRISSVSYESTKPIDKQLEDISIHIPARNCLTGLLSQLKGTKIELAITSKKKVTGQVTGIQTHTRTEGNVSIDKIQITLLTTALKIASYDLDEIQSIKFLDDYIVEDLKHLLEILINSKKKDLKKLTIFARGEGKREILASYMPVWKTSYRIIFDKEKKAVIQGWALVDNTTEEDWKDVTLSLVSGLPVSFTHDLYNPIYKKRPEVKIEQEQAYAPPTLESNSMPRYSAQKSGMGRQADFYHHEELRSREKALTAIPQVQLRKSEAADLFSYDISVPVTVKRNQSALVSILQEPFEGKRVAVYNQEIRDKNPMSSLLFKNNLGLTLEGGPATIYEEENYLGEAMIDTMKPGDEKVIPFAVELSMNISIDNDSTTEDVHFAQISSGYLYLYYYQISHKIYNISNKGSKKVDLFLEHRFNKGWDLVDTPQPVEKTENFYRFRMDLEPNETKRFVVSEKGKQSQTHSLSSFDSNQVGIWISKKYIDDKTREVLMGFVNLREQIAELQTQISNAQNEVSEIENDHSRLRENLNALGESSTEKTLRQRYIKRLSTDEDRLNNLRAQLKDLRSKKDTLESDLRSRIYNLSFSTDVKVESEKK</sequence>
<feature type="coiled-coil region" evidence="1">
    <location>
        <begin position="544"/>
        <end position="626"/>
    </location>
</feature>